<evidence type="ECO:0008006" key="3">
    <source>
        <dbReference type="Google" id="ProtNLM"/>
    </source>
</evidence>
<dbReference type="AlphaFoldDB" id="A0A0D2P9G3"/>
<organism evidence="1 2">
    <name type="scientific">Hypholoma sublateritium (strain FD-334 SS-4)</name>
    <dbReference type="NCBI Taxonomy" id="945553"/>
    <lineage>
        <taxon>Eukaryota</taxon>
        <taxon>Fungi</taxon>
        <taxon>Dikarya</taxon>
        <taxon>Basidiomycota</taxon>
        <taxon>Agaricomycotina</taxon>
        <taxon>Agaricomycetes</taxon>
        <taxon>Agaricomycetidae</taxon>
        <taxon>Agaricales</taxon>
        <taxon>Agaricineae</taxon>
        <taxon>Strophariaceae</taxon>
        <taxon>Hypholoma</taxon>
    </lineage>
</organism>
<dbReference type="Proteomes" id="UP000054270">
    <property type="component" value="Unassembled WGS sequence"/>
</dbReference>
<dbReference type="EMBL" id="KN817523">
    <property type="protein sequence ID" value="KJA27569.1"/>
    <property type="molecule type" value="Genomic_DNA"/>
</dbReference>
<evidence type="ECO:0000313" key="1">
    <source>
        <dbReference type="EMBL" id="KJA27569.1"/>
    </source>
</evidence>
<dbReference type="OMA" id="YRACEAC"/>
<name>A0A0D2P9G3_HYPSF</name>
<gene>
    <name evidence="1" type="ORF">HYPSUDRAFT_34668</name>
</gene>
<reference evidence="2" key="1">
    <citation type="submission" date="2014-04" db="EMBL/GenBank/DDBJ databases">
        <title>Evolutionary Origins and Diversification of the Mycorrhizal Mutualists.</title>
        <authorList>
            <consortium name="DOE Joint Genome Institute"/>
            <consortium name="Mycorrhizal Genomics Consortium"/>
            <person name="Kohler A."/>
            <person name="Kuo A."/>
            <person name="Nagy L.G."/>
            <person name="Floudas D."/>
            <person name="Copeland A."/>
            <person name="Barry K.W."/>
            <person name="Cichocki N."/>
            <person name="Veneault-Fourrey C."/>
            <person name="LaButti K."/>
            <person name="Lindquist E.A."/>
            <person name="Lipzen A."/>
            <person name="Lundell T."/>
            <person name="Morin E."/>
            <person name="Murat C."/>
            <person name="Riley R."/>
            <person name="Ohm R."/>
            <person name="Sun H."/>
            <person name="Tunlid A."/>
            <person name="Henrissat B."/>
            <person name="Grigoriev I.V."/>
            <person name="Hibbett D.S."/>
            <person name="Martin F."/>
        </authorList>
    </citation>
    <scope>NUCLEOTIDE SEQUENCE [LARGE SCALE GENOMIC DNA]</scope>
    <source>
        <strain evidence="2">FD-334 SS-4</strain>
    </source>
</reference>
<sequence>MDDFSTNRHAENPIKFEFLPALPSRHPDLWLSDGNIALVAGSFYFNVHKGLLCRHSLPLLDAIKALEAEERHARLIEGNPVLELDDNPVDLCRFLLALYDGVSGIKHDAEDFDVVASLLRLTTKYAVEHIRKDILRGMLAIWPRTLSAWEFREADATDAAGVYKPRSVYPHPILVINLARETSTTDLLPSAFYDLSRCAASEIATGYLVPGAGDRAQLHLLSDEDLMNTLRGREHASRFLSTFVVNELEGREVCVGCVHRSETDPFRKRICQATFEATTFEILRDVNGVVFHRSSDPLFAIMDADLMQTRNESASGRLNLLHRACEPCRVEFTASVDVARDEMWRKLPMWFGISNLPSWP</sequence>
<accession>A0A0D2P9G3</accession>
<dbReference type="OrthoDB" id="3235673at2759"/>
<evidence type="ECO:0000313" key="2">
    <source>
        <dbReference type="Proteomes" id="UP000054270"/>
    </source>
</evidence>
<protein>
    <recommendedName>
        <fullName evidence="3">BTB domain-containing protein</fullName>
    </recommendedName>
</protein>
<dbReference type="STRING" id="945553.A0A0D2P9G3"/>
<proteinExistence type="predicted"/>
<keyword evidence="2" id="KW-1185">Reference proteome</keyword>